<feature type="compositionally biased region" description="Low complexity" evidence="1">
    <location>
        <begin position="228"/>
        <end position="264"/>
    </location>
</feature>
<evidence type="ECO:0000313" key="2">
    <source>
        <dbReference type="EMBL" id="CAK0828670.1"/>
    </source>
</evidence>
<evidence type="ECO:0000256" key="1">
    <source>
        <dbReference type="SAM" id="MobiDB-lite"/>
    </source>
</evidence>
<name>A0ABN9S9S8_9DINO</name>
<protein>
    <submittedName>
        <fullName evidence="2">Uncharacterized protein</fullName>
    </submittedName>
</protein>
<reference evidence="2" key="1">
    <citation type="submission" date="2023-10" db="EMBL/GenBank/DDBJ databases">
        <authorList>
            <person name="Chen Y."/>
            <person name="Shah S."/>
            <person name="Dougan E. K."/>
            <person name="Thang M."/>
            <person name="Chan C."/>
        </authorList>
    </citation>
    <scope>NUCLEOTIDE SEQUENCE [LARGE SCALE GENOMIC DNA]</scope>
</reference>
<gene>
    <name evidence="2" type="ORF">PCOR1329_LOCUS27836</name>
</gene>
<feature type="compositionally biased region" description="Basic and acidic residues" evidence="1">
    <location>
        <begin position="265"/>
        <end position="287"/>
    </location>
</feature>
<comment type="caution">
    <text evidence="2">The sequence shown here is derived from an EMBL/GenBank/DDBJ whole genome shotgun (WGS) entry which is preliminary data.</text>
</comment>
<feature type="region of interest" description="Disordered" evidence="1">
    <location>
        <begin position="218"/>
        <end position="287"/>
    </location>
</feature>
<sequence>MKYTDILDVSVAAGSECTDWVTVLLHDGTSLEMTRNHPVECFSTSEGGRSQGRYIPASEVQAEIDSIVVLKTVLVPVSSVQRTTPDPVPSTSAAPSRDWVNLSVQHPDRHTIFVSHSSEAARGAMAVGTLDFSHGGHRMSVKRSFVAVEDDAGTSEKLSSRRTVSAPDLGLTRDQDLDLEAGFLGDPQDSEVSDSPRRAPMGAFQLLAGLVAGAGGALLSPRGPPAEGPTAAAPSRASSASAGGLASSAGSEKHGGSASTTSASEGKRKGGLRRERQREKLKEKRHG</sequence>
<feature type="region of interest" description="Disordered" evidence="1">
    <location>
        <begin position="151"/>
        <end position="173"/>
    </location>
</feature>
<proteinExistence type="predicted"/>
<dbReference type="EMBL" id="CAUYUJ010010143">
    <property type="protein sequence ID" value="CAK0828670.1"/>
    <property type="molecule type" value="Genomic_DNA"/>
</dbReference>
<evidence type="ECO:0000313" key="3">
    <source>
        <dbReference type="Proteomes" id="UP001189429"/>
    </source>
</evidence>
<organism evidence="2 3">
    <name type="scientific">Prorocentrum cordatum</name>
    <dbReference type="NCBI Taxonomy" id="2364126"/>
    <lineage>
        <taxon>Eukaryota</taxon>
        <taxon>Sar</taxon>
        <taxon>Alveolata</taxon>
        <taxon>Dinophyceae</taxon>
        <taxon>Prorocentrales</taxon>
        <taxon>Prorocentraceae</taxon>
        <taxon>Prorocentrum</taxon>
    </lineage>
</organism>
<dbReference type="Proteomes" id="UP001189429">
    <property type="component" value="Unassembled WGS sequence"/>
</dbReference>
<accession>A0ABN9S9S8</accession>
<keyword evidence="3" id="KW-1185">Reference proteome</keyword>